<dbReference type="EMBL" id="CM017649">
    <property type="protein sequence ID" value="TYI98923.1"/>
    <property type="molecule type" value="Genomic_DNA"/>
</dbReference>
<evidence type="ECO:0000313" key="2">
    <source>
        <dbReference type="EMBL" id="TYI98923.1"/>
    </source>
</evidence>
<sequence length="84" mass="9923">MGLSQRFTCLCHFLMELEDPLSFLFFSFLFFFCKKRDLTIQNYYPPCSRSDFVLGISPHPDSDIGRSLWQDDEVPGLQIRHKDE</sequence>
<keyword evidence="3" id="KW-1185">Reference proteome</keyword>
<dbReference type="InterPro" id="IPR027443">
    <property type="entry name" value="IPNS-like_sf"/>
</dbReference>
<dbReference type="InterPro" id="IPR044861">
    <property type="entry name" value="IPNS-like_FE2OG_OXY"/>
</dbReference>
<gene>
    <name evidence="2" type="ORF">E1A91_D01G251000v1</name>
</gene>
<dbReference type="AlphaFoldDB" id="A0A5D2WBR2"/>
<reference evidence="2 3" key="1">
    <citation type="submission" date="2019-07" db="EMBL/GenBank/DDBJ databases">
        <title>WGS assembly of Gossypium mustelinum.</title>
        <authorList>
            <person name="Chen Z.J."/>
            <person name="Sreedasyam A."/>
            <person name="Ando A."/>
            <person name="Song Q."/>
            <person name="De L."/>
            <person name="Hulse-Kemp A."/>
            <person name="Ding M."/>
            <person name="Ye W."/>
            <person name="Kirkbride R."/>
            <person name="Jenkins J."/>
            <person name="Plott C."/>
            <person name="Lovell J."/>
            <person name="Lin Y.-M."/>
            <person name="Vaughn R."/>
            <person name="Liu B."/>
            <person name="Li W."/>
            <person name="Simpson S."/>
            <person name="Scheffler B."/>
            <person name="Saski C."/>
            <person name="Grover C."/>
            <person name="Hu G."/>
            <person name="Conover J."/>
            <person name="Carlson J."/>
            <person name="Shu S."/>
            <person name="Boston L."/>
            <person name="Williams M."/>
            <person name="Peterson D."/>
            <person name="Mcgee K."/>
            <person name="Jones D."/>
            <person name="Wendel J."/>
            <person name="Stelly D."/>
            <person name="Grimwood J."/>
            <person name="Schmutz J."/>
        </authorList>
    </citation>
    <scope>NUCLEOTIDE SEQUENCE [LARGE SCALE GENOMIC DNA]</scope>
    <source>
        <strain evidence="2">1408120.09</strain>
    </source>
</reference>
<evidence type="ECO:0000259" key="1">
    <source>
        <dbReference type="Pfam" id="PF03171"/>
    </source>
</evidence>
<accession>A0A5D2WBR2</accession>
<organism evidence="2 3">
    <name type="scientific">Gossypium mustelinum</name>
    <name type="common">Cotton</name>
    <name type="synonym">Gossypium caicoense</name>
    <dbReference type="NCBI Taxonomy" id="34275"/>
    <lineage>
        <taxon>Eukaryota</taxon>
        <taxon>Viridiplantae</taxon>
        <taxon>Streptophyta</taxon>
        <taxon>Embryophyta</taxon>
        <taxon>Tracheophyta</taxon>
        <taxon>Spermatophyta</taxon>
        <taxon>Magnoliopsida</taxon>
        <taxon>eudicotyledons</taxon>
        <taxon>Gunneridae</taxon>
        <taxon>Pentapetalae</taxon>
        <taxon>rosids</taxon>
        <taxon>malvids</taxon>
        <taxon>Malvales</taxon>
        <taxon>Malvaceae</taxon>
        <taxon>Malvoideae</taxon>
        <taxon>Gossypium</taxon>
    </lineage>
</organism>
<dbReference type="SUPFAM" id="SSF51197">
    <property type="entry name" value="Clavaminate synthase-like"/>
    <property type="match status" value="1"/>
</dbReference>
<protein>
    <recommendedName>
        <fullName evidence="1">Isopenicillin N synthase-like Fe(2+) 2OG dioxygenase domain-containing protein</fullName>
    </recommendedName>
</protein>
<evidence type="ECO:0000313" key="3">
    <source>
        <dbReference type="Proteomes" id="UP000323597"/>
    </source>
</evidence>
<dbReference type="Proteomes" id="UP000323597">
    <property type="component" value="Chromosome D01"/>
</dbReference>
<proteinExistence type="predicted"/>
<dbReference type="Pfam" id="PF03171">
    <property type="entry name" value="2OG-FeII_Oxy"/>
    <property type="match status" value="1"/>
</dbReference>
<dbReference type="Gene3D" id="2.60.120.330">
    <property type="entry name" value="B-lactam Antibiotic, Isopenicillin N Synthase, Chain"/>
    <property type="match status" value="1"/>
</dbReference>
<feature type="domain" description="Isopenicillin N synthase-like Fe(2+) 2OG dioxygenase" evidence="1">
    <location>
        <begin position="37"/>
        <end position="81"/>
    </location>
</feature>
<name>A0A5D2WBR2_GOSMU</name>